<dbReference type="AlphaFoldDB" id="A0A7W8XWI2"/>
<evidence type="ECO:0000313" key="2">
    <source>
        <dbReference type="EMBL" id="MBB5576690.1"/>
    </source>
</evidence>
<evidence type="ECO:0000313" key="3">
    <source>
        <dbReference type="Proteomes" id="UP000549882"/>
    </source>
</evidence>
<dbReference type="GO" id="GO:0003676">
    <property type="term" value="F:nucleic acid binding"/>
    <property type="evidence" value="ECO:0007669"/>
    <property type="project" value="InterPro"/>
</dbReference>
<accession>A0A7W8XWI2</accession>
<feature type="domain" description="Integrase catalytic" evidence="1">
    <location>
        <begin position="105"/>
        <end position="280"/>
    </location>
</feature>
<keyword evidence="3" id="KW-1185">Reference proteome</keyword>
<dbReference type="PANTHER" id="PTHR46889">
    <property type="entry name" value="TRANSPOSASE INSF FOR INSERTION SEQUENCE IS3B-RELATED"/>
    <property type="match status" value="1"/>
</dbReference>
<name>A0A7W8XWI2_9HYPH</name>
<dbReference type="Proteomes" id="UP000549882">
    <property type="component" value="Unassembled WGS sequence"/>
</dbReference>
<evidence type="ECO:0000259" key="1">
    <source>
        <dbReference type="PROSITE" id="PS50994"/>
    </source>
</evidence>
<dbReference type="Gene3D" id="3.30.420.10">
    <property type="entry name" value="Ribonuclease H-like superfamily/Ribonuclease H"/>
    <property type="match status" value="1"/>
</dbReference>
<organism evidence="2 3">
    <name type="scientific">Rhizobium paranaense</name>
    <dbReference type="NCBI Taxonomy" id="1650438"/>
    <lineage>
        <taxon>Bacteria</taxon>
        <taxon>Pseudomonadati</taxon>
        <taxon>Pseudomonadota</taxon>
        <taxon>Alphaproteobacteria</taxon>
        <taxon>Hyphomicrobiales</taxon>
        <taxon>Rhizobiaceae</taxon>
        <taxon>Rhizobium/Agrobacterium group</taxon>
        <taxon>Rhizobium</taxon>
    </lineage>
</organism>
<dbReference type="InterPro" id="IPR025948">
    <property type="entry name" value="HTH-like_dom"/>
</dbReference>
<dbReference type="InterPro" id="IPR048020">
    <property type="entry name" value="Transpos_IS3"/>
</dbReference>
<dbReference type="InterPro" id="IPR036397">
    <property type="entry name" value="RNaseH_sf"/>
</dbReference>
<dbReference type="InterPro" id="IPR050900">
    <property type="entry name" value="Transposase_IS3/IS150/IS904"/>
</dbReference>
<comment type="caution">
    <text evidence="2">The sequence shown here is derived from an EMBL/GenBank/DDBJ whole genome shotgun (WGS) entry which is preliminary data.</text>
</comment>
<dbReference type="PROSITE" id="PS50994">
    <property type="entry name" value="INTEGRASE"/>
    <property type="match status" value="1"/>
</dbReference>
<sequence>MTTGPSQGEFNIERMCWLAGVSRASYYRHWLDSSPRCAETGLRDLIQKLALANPHYGYRRIAALLRREGWQVNHKCVLRIMREDNLLCLRARPFVPVTTDSKHGWRVVPNLAKGMILNGVDQLWVADITYLHLAEEFAFLAVVLDAFSRKVIGWALDTHLRASLAIEALEMAIADRQPEPGGIVHHSDRGVQYACGAYSELLNLHGIQPSMSRVGNPYDNAKAESFMKTLKQEEVQGLTYKDVDDARKRIGTFIDTVYNTQRLHSALDYLTPEEYEQKLRKVVSPKNIDDRPQSRSLATARLRARERAALLPSS</sequence>
<dbReference type="PANTHER" id="PTHR46889:SF7">
    <property type="entry name" value="TRANSPOSASE FOR INSERTION SEQUENCE ELEMENT IS904"/>
    <property type="match status" value="1"/>
</dbReference>
<dbReference type="EMBL" id="JACHBI010000013">
    <property type="protein sequence ID" value="MBB5576690.1"/>
    <property type="molecule type" value="Genomic_DNA"/>
</dbReference>
<dbReference type="Pfam" id="PF00665">
    <property type="entry name" value="rve"/>
    <property type="match status" value="1"/>
</dbReference>
<protein>
    <submittedName>
        <fullName evidence="2">Transposase InsO family protein</fullName>
    </submittedName>
</protein>
<dbReference type="SUPFAM" id="SSF53098">
    <property type="entry name" value="Ribonuclease H-like"/>
    <property type="match status" value="1"/>
</dbReference>
<reference evidence="2 3" key="1">
    <citation type="submission" date="2020-08" db="EMBL/GenBank/DDBJ databases">
        <title>Genomic Encyclopedia of Type Strains, Phase IV (KMG-V): Genome sequencing to study the core and pangenomes of soil and plant-associated prokaryotes.</title>
        <authorList>
            <person name="Whitman W."/>
        </authorList>
    </citation>
    <scope>NUCLEOTIDE SEQUENCE [LARGE SCALE GENOMIC DNA]</scope>
    <source>
        <strain evidence="2 3">SEMIA 4064</strain>
    </source>
</reference>
<dbReference type="InterPro" id="IPR012337">
    <property type="entry name" value="RNaseH-like_sf"/>
</dbReference>
<dbReference type="Pfam" id="PF13276">
    <property type="entry name" value="HTH_21"/>
    <property type="match status" value="1"/>
</dbReference>
<dbReference type="NCBIfam" id="NF033516">
    <property type="entry name" value="transpos_IS3"/>
    <property type="match status" value="1"/>
</dbReference>
<gene>
    <name evidence="2" type="ORF">GGD50_005335</name>
</gene>
<dbReference type="InterPro" id="IPR001584">
    <property type="entry name" value="Integrase_cat-core"/>
</dbReference>
<dbReference type="GO" id="GO:0015074">
    <property type="term" value="P:DNA integration"/>
    <property type="evidence" value="ECO:0007669"/>
    <property type="project" value="InterPro"/>
</dbReference>
<proteinExistence type="predicted"/>
<dbReference type="Pfam" id="PF13333">
    <property type="entry name" value="rve_2"/>
    <property type="match status" value="1"/>
</dbReference>